<reference evidence="4" key="1">
    <citation type="submission" date="2022-09" db="EMBL/GenBank/DDBJ databases">
        <title>Novel species in genus Arthrobacter.</title>
        <authorList>
            <person name="Liu Y."/>
        </authorList>
    </citation>
    <scope>NUCLEOTIDE SEQUENCE</scope>
    <source>
        <strain evidence="4">Zg-Y815</strain>
    </source>
</reference>
<dbReference type="InterPro" id="IPR008220">
    <property type="entry name" value="HAT_MetX-like"/>
</dbReference>
<keyword evidence="5" id="KW-1185">Reference proteome</keyword>
<keyword evidence="2" id="KW-0486">Methionine biosynthesis</keyword>
<dbReference type="PANTHER" id="PTHR32268">
    <property type="entry name" value="HOMOSERINE O-ACETYLTRANSFERASE"/>
    <property type="match status" value="1"/>
</dbReference>
<evidence type="ECO:0000313" key="4">
    <source>
        <dbReference type="EMBL" id="UWX98657.1"/>
    </source>
</evidence>
<feature type="active site" evidence="2">
    <location>
        <position position="319"/>
    </location>
</feature>
<gene>
    <name evidence="2" type="primary">metXA</name>
    <name evidence="4" type="ORF">N2K95_05140</name>
</gene>
<dbReference type="EC" id="2.3.1.31" evidence="2"/>
<keyword evidence="1 2" id="KW-0808">Transferase</keyword>
<organism evidence="4 5">
    <name type="scientific">Arthrobacter zhaoxinii</name>
    <dbReference type="NCBI Taxonomy" id="2964616"/>
    <lineage>
        <taxon>Bacteria</taxon>
        <taxon>Bacillati</taxon>
        <taxon>Actinomycetota</taxon>
        <taxon>Actinomycetes</taxon>
        <taxon>Micrococcales</taxon>
        <taxon>Micrococcaceae</taxon>
        <taxon>Arthrobacter</taxon>
    </lineage>
</organism>
<feature type="binding site" evidence="2">
    <location>
        <position position="350"/>
    </location>
    <ligand>
        <name>substrate</name>
    </ligand>
</feature>
<evidence type="ECO:0000313" key="5">
    <source>
        <dbReference type="Proteomes" id="UP001059859"/>
    </source>
</evidence>
<dbReference type="HAMAP" id="MF_00296">
    <property type="entry name" value="MetX_acyltransf"/>
    <property type="match status" value="1"/>
</dbReference>
<evidence type="ECO:0000256" key="1">
    <source>
        <dbReference type="ARBA" id="ARBA00022679"/>
    </source>
</evidence>
<dbReference type="NCBIfam" id="NF001209">
    <property type="entry name" value="PRK00175.1"/>
    <property type="match status" value="1"/>
</dbReference>
<proteinExistence type="inferred from homology"/>
<dbReference type="Pfam" id="PF00561">
    <property type="entry name" value="Abhydrolase_1"/>
    <property type="match status" value="1"/>
</dbReference>
<keyword evidence="2 4" id="KW-0012">Acyltransferase</keyword>
<feature type="binding site" evidence="2">
    <location>
        <position position="220"/>
    </location>
    <ligand>
        <name>substrate</name>
    </ligand>
</feature>
<dbReference type="Gene3D" id="3.40.50.1820">
    <property type="entry name" value="alpha/beta hydrolase"/>
    <property type="match status" value="1"/>
</dbReference>
<dbReference type="Gene3D" id="1.10.1740.110">
    <property type="match status" value="1"/>
</dbReference>
<keyword evidence="2" id="KW-0028">Amino-acid biosynthesis</keyword>
<comment type="subunit">
    <text evidence="2">Homodimer.</text>
</comment>
<dbReference type="InterPro" id="IPR000073">
    <property type="entry name" value="AB_hydrolase_1"/>
</dbReference>
<feature type="domain" description="AB hydrolase-1" evidence="3">
    <location>
        <begin position="49"/>
        <end position="353"/>
    </location>
</feature>
<accession>A0ABY5YV39</accession>
<dbReference type="RefSeq" id="WP_260653729.1">
    <property type="nucleotide sequence ID" value="NZ_CP104275.1"/>
</dbReference>
<name>A0ABY5YV39_9MICC</name>
<comment type="caution">
    <text evidence="2">Lacks conserved residue(s) required for the propagation of feature annotation.</text>
</comment>
<comment type="function">
    <text evidence="2">Transfers an acetyl group from acetyl-CoA to L-homoserine, forming acetyl-L-homoserine.</text>
</comment>
<dbReference type="Proteomes" id="UP001059859">
    <property type="component" value="Chromosome"/>
</dbReference>
<dbReference type="PANTHER" id="PTHR32268:SF11">
    <property type="entry name" value="HOMOSERINE O-ACETYLTRANSFERASE"/>
    <property type="match status" value="1"/>
</dbReference>
<comment type="similarity">
    <text evidence="2">Belongs to the AB hydrolase superfamily. MetX family.</text>
</comment>
<comment type="catalytic activity">
    <reaction evidence="2">
        <text>L-homoserine + acetyl-CoA = O-acetyl-L-homoserine + CoA</text>
        <dbReference type="Rhea" id="RHEA:13701"/>
        <dbReference type="ChEBI" id="CHEBI:57287"/>
        <dbReference type="ChEBI" id="CHEBI:57288"/>
        <dbReference type="ChEBI" id="CHEBI:57476"/>
        <dbReference type="ChEBI" id="CHEBI:57716"/>
        <dbReference type="EC" id="2.3.1.31"/>
    </reaction>
</comment>
<feature type="active site" evidence="2">
    <location>
        <position position="349"/>
    </location>
</feature>
<evidence type="ECO:0000256" key="2">
    <source>
        <dbReference type="HAMAP-Rule" id="MF_00296"/>
    </source>
</evidence>
<comment type="pathway">
    <text evidence="2">Amino-acid biosynthesis; L-methionine biosynthesis via de novo pathway; O-acetyl-L-homoserine from L-homoserine: step 1/1.</text>
</comment>
<dbReference type="SUPFAM" id="SSF53474">
    <property type="entry name" value="alpha/beta-Hydrolases"/>
    <property type="match status" value="1"/>
</dbReference>
<protein>
    <recommendedName>
        <fullName evidence="2">Homoserine O-acetyltransferase</fullName>
        <shortName evidence="2">HAT</shortName>
        <ecNumber evidence="2">2.3.1.31</ecNumber>
    </recommendedName>
    <alternativeName>
        <fullName evidence="2">Homoserine transacetylase</fullName>
        <shortName evidence="2">HTA</shortName>
    </alternativeName>
</protein>
<dbReference type="EMBL" id="CP104275">
    <property type="protein sequence ID" value="UWX98657.1"/>
    <property type="molecule type" value="Genomic_DNA"/>
</dbReference>
<comment type="subcellular location">
    <subcellularLocation>
        <location evidence="2">Cytoplasm</location>
    </subcellularLocation>
</comment>
<keyword evidence="2" id="KW-0963">Cytoplasm</keyword>
<dbReference type="GO" id="GO:0004414">
    <property type="term" value="F:homoserine O-acetyltransferase activity"/>
    <property type="evidence" value="ECO:0007669"/>
    <property type="project" value="UniProtKB-EC"/>
</dbReference>
<dbReference type="PIRSF" id="PIRSF000443">
    <property type="entry name" value="Homoser_Ac_trans"/>
    <property type="match status" value="1"/>
</dbReference>
<feature type="active site" description="Nucleophile" evidence="2">
    <location>
        <position position="151"/>
    </location>
</feature>
<dbReference type="NCBIfam" id="TIGR01392">
    <property type="entry name" value="homoserO_Ac_trn"/>
    <property type="match status" value="1"/>
</dbReference>
<dbReference type="InterPro" id="IPR029058">
    <property type="entry name" value="AB_hydrolase_fold"/>
</dbReference>
<sequence length="369" mass="39309">MTVSPLQHPADGVLQYASIGGLELETGGYLPDVVLAYETWGQLDPDAGNAVLVPHALTGSSHVARGSSTEPGWWEELVGPGRTVDTNRYFVVSANMLGGCYGSTGPASADPDGLPWGSRFPFVTIRDSVRAEARLADQLGIARWHAVLGGSLGGARALEWAVTEPDRVLHCGVIAATAASTAEQIAFAQAQLAAIRLDPDFSGGDYYNGTPPLTGLGLARRIAHITYRSEPELEYRFGRTPQAAEDPFGAMLPAGRGRYSVESYLDHQARKLAGRFDANSYLVLTEALVSHDVARGRGSLRAALAGTAADFFIAAVESDRLYFPRQSADLAAALPRETSVHHIRAPIGHDGFLTSVREISGALKREVFG</sequence>
<evidence type="ECO:0000259" key="3">
    <source>
        <dbReference type="Pfam" id="PF00561"/>
    </source>
</evidence>